<keyword evidence="1" id="KW-0812">Transmembrane</keyword>
<keyword evidence="1" id="KW-0472">Membrane</keyword>
<feature type="transmembrane region" description="Helical" evidence="1">
    <location>
        <begin position="30"/>
        <end position="51"/>
    </location>
</feature>
<accession>A0A176S1N0</accession>
<dbReference type="AlphaFoldDB" id="A0A176S1N0"/>
<organism evidence="2 3">
    <name type="scientific">Candidatus Thiomargarita nelsonii</name>
    <dbReference type="NCBI Taxonomy" id="1003181"/>
    <lineage>
        <taxon>Bacteria</taxon>
        <taxon>Pseudomonadati</taxon>
        <taxon>Pseudomonadota</taxon>
        <taxon>Gammaproteobacteria</taxon>
        <taxon>Thiotrichales</taxon>
        <taxon>Thiotrichaceae</taxon>
        <taxon>Thiomargarita</taxon>
    </lineage>
</organism>
<proteinExistence type="predicted"/>
<evidence type="ECO:0000313" key="3">
    <source>
        <dbReference type="Proteomes" id="UP000076962"/>
    </source>
</evidence>
<dbReference type="Proteomes" id="UP000076962">
    <property type="component" value="Unassembled WGS sequence"/>
</dbReference>
<protein>
    <submittedName>
        <fullName evidence="2">Uncharacterized protein</fullName>
    </submittedName>
</protein>
<reference evidence="2 3" key="1">
    <citation type="submission" date="2016-05" db="EMBL/GenBank/DDBJ databases">
        <title>Single-cell genome of chain-forming Candidatus Thiomargarita nelsonii and comparison to other large sulfur-oxidizing bacteria.</title>
        <authorList>
            <person name="Winkel M."/>
            <person name="Salman V."/>
            <person name="Woyke T."/>
            <person name="Schulz-Vogt H."/>
            <person name="Richter M."/>
            <person name="Flood B."/>
            <person name="Bailey J."/>
            <person name="Amann R."/>
            <person name="Mussmann M."/>
        </authorList>
    </citation>
    <scope>NUCLEOTIDE SEQUENCE [LARGE SCALE GENOMIC DNA]</scope>
    <source>
        <strain evidence="2 3">THI036</strain>
    </source>
</reference>
<name>A0A176S1N0_9GAMM</name>
<keyword evidence="3" id="KW-1185">Reference proteome</keyword>
<dbReference type="EMBL" id="LUTY01001297">
    <property type="protein sequence ID" value="OAD21920.1"/>
    <property type="molecule type" value="Genomic_DNA"/>
</dbReference>
<sequence>MNRLIHITPFDRIIVNILQFLPHHFLIQHLFRMCPFLPKLILTIFFMFHFVKLQLF</sequence>
<keyword evidence="1" id="KW-1133">Transmembrane helix</keyword>
<evidence type="ECO:0000313" key="2">
    <source>
        <dbReference type="EMBL" id="OAD21920.1"/>
    </source>
</evidence>
<comment type="caution">
    <text evidence="2">The sequence shown here is derived from an EMBL/GenBank/DDBJ whole genome shotgun (WGS) entry which is preliminary data.</text>
</comment>
<evidence type="ECO:0000256" key="1">
    <source>
        <dbReference type="SAM" id="Phobius"/>
    </source>
</evidence>
<gene>
    <name evidence="2" type="ORF">THIOM_002301</name>
</gene>